<evidence type="ECO:0000313" key="2">
    <source>
        <dbReference type="Proteomes" id="UP000030645"/>
    </source>
</evidence>
<dbReference type="Proteomes" id="UP000030645">
    <property type="component" value="Unassembled WGS sequence"/>
</dbReference>
<proteinExistence type="predicted"/>
<dbReference type="EMBL" id="KE345879">
    <property type="protein sequence ID" value="EXC19635.1"/>
    <property type="molecule type" value="Genomic_DNA"/>
</dbReference>
<evidence type="ECO:0000313" key="1">
    <source>
        <dbReference type="EMBL" id="EXC19635.1"/>
    </source>
</evidence>
<protein>
    <submittedName>
        <fullName evidence="1">Uncharacterized protein</fullName>
    </submittedName>
</protein>
<accession>W9RZX5</accession>
<gene>
    <name evidence="1" type="ORF">L484_019381</name>
</gene>
<keyword evidence="2" id="KW-1185">Reference proteome</keyword>
<reference evidence="2" key="1">
    <citation type="submission" date="2013-01" db="EMBL/GenBank/DDBJ databases">
        <title>Draft Genome Sequence of a Mulberry Tree, Morus notabilis C.K. Schneid.</title>
        <authorList>
            <person name="He N."/>
            <person name="Zhao S."/>
        </authorList>
    </citation>
    <scope>NUCLEOTIDE SEQUENCE</scope>
</reference>
<dbReference type="AlphaFoldDB" id="W9RZX5"/>
<name>W9RZX5_9ROSA</name>
<organism evidence="1 2">
    <name type="scientific">Morus notabilis</name>
    <dbReference type="NCBI Taxonomy" id="981085"/>
    <lineage>
        <taxon>Eukaryota</taxon>
        <taxon>Viridiplantae</taxon>
        <taxon>Streptophyta</taxon>
        <taxon>Embryophyta</taxon>
        <taxon>Tracheophyta</taxon>
        <taxon>Spermatophyta</taxon>
        <taxon>Magnoliopsida</taxon>
        <taxon>eudicotyledons</taxon>
        <taxon>Gunneridae</taxon>
        <taxon>Pentapetalae</taxon>
        <taxon>rosids</taxon>
        <taxon>fabids</taxon>
        <taxon>Rosales</taxon>
        <taxon>Moraceae</taxon>
        <taxon>Moreae</taxon>
        <taxon>Morus</taxon>
    </lineage>
</organism>
<sequence length="63" mass="7036">MVSAQLRSDQRANKCGEETADLMSFDTAERTAQYCLGTRARMLIATGFGRGRDEDHHRLACCL</sequence>